<evidence type="ECO:0000313" key="1">
    <source>
        <dbReference type="EMBL" id="PNT71772.1"/>
    </source>
</evidence>
<keyword evidence="3" id="KW-1185">Reference proteome</keyword>
<evidence type="ECO:0000313" key="3">
    <source>
        <dbReference type="Proteomes" id="UP000008810"/>
    </source>
</evidence>
<gene>
    <name evidence="1" type="ORF">BRADI_2g35334v3</name>
</gene>
<dbReference type="Gramene" id="PNT71772">
    <property type="protein sequence ID" value="PNT71772"/>
    <property type="gene ID" value="BRADI_2g35334v3"/>
</dbReference>
<dbReference type="InParanoid" id="A0A2K2DBY3"/>
<evidence type="ECO:0000313" key="2">
    <source>
        <dbReference type="EnsemblPlants" id="PNT71772"/>
    </source>
</evidence>
<reference evidence="2" key="3">
    <citation type="submission" date="2018-08" db="UniProtKB">
        <authorList>
            <consortium name="EnsemblPlants"/>
        </authorList>
    </citation>
    <scope>IDENTIFICATION</scope>
    <source>
        <strain evidence="2">cv. Bd21</strain>
    </source>
</reference>
<name>A0A2K2DBY3_BRADI</name>
<reference evidence="1 2" key="1">
    <citation type="journal article" date="2010" name="Nature">
        <title>Genome sequencing and analysis of the model grass Brachypodium distachyon.</title>
        <authorList>
            <consortium name="International Brachypodium Initiative"/>
        </authorList>
    </citation>
    <scope>NUCLEOTIDE SEQUENCE [LARGE SCALE GENOMIC DNA]</scope>
    <source>
        <strain evidence="1 2">Bd21</strain>
    </source>
</reference>
<protein>
    <submittedName>
        <fullName evidence="1 2">Uncharacterized protein</fullName>
    </submittedName>
</protein>
<accession>A0A2K2DBY3</accession>
<dbReference type="EnsemblPlants" id="PNT71772">
    <property type="protein sequence ID" value="PNT71772"/>
    <property type="gene ID" value="BRADI_2g35334v3"/>
</dbReference>
<organism evidence="1">
    <name type="scientific">Brachypodium distachyon</name>
    <name type="common">Purple false brome</name>
    <name type="synonym">Trachynia distachya</name>
    <dbReference type="NCBI Taxonomy" id="15368"/>
    <lineage>
        <taxon>Eukaryota</taxon>
        <taxon>Viridiplantae</taxon>
        <taxon>Streptophyta</taxon>
        <taxon>Embryophyta</taxon>
        <taxon>Tracheophyta</taxon>
        <taxon>Spermatophyta</taxon>
        <taxon>Magnoliopsida</taxon>
        <taxon>Liliopsida</taxon>
        <taxon>Poales</taxon>
        <taxon>Poaceae</taxon>
        <taxon>BOP clade</taxon>
        <taxon>Pooideae</taxon>
        <taxon>Stipodae</taxon>
        <taxon>Brachypodieae</taxon>
        <taxon>Brachypodium</taxon>
    </lineage>
</organism>
<dbReference type="EMBL" id="CM000881">
    <property type="protein sequence ID" value="PNT71772.1"/>
    <property type="molecule type" value="Genomic_DNA"/>
</dbReference>
<sequence length="37" mass="4453">MFPNYKHILQYSQTCVELRKESLSGNKWASYCTYICF</sequence>
<dbReference type="AlphaFoldDB" id="A0A2K2DBY3"/>
<proteinExistence type="predicted"/>
<dbReference type="Proteomes" id="UP000008810">
    <property type="component" value="Chromosome 2"/>
</dbReference>
<reference evidence="1" key="2">
    <citation type="submission" date="2017-06" db="EMBL/GenBank/DDBJ databases">
        <title>WGS assembly of Brachypodium distachyon.</title>
        <authorList>
            <consortium name="The International Brachypodium Initiative"/>
            <person name="Lucas S."/>
            <person name="Harmon-Smith M."/>
            <person name="Lail K."/>
            <person name="Tice H."/>
            <person name="Grimwood J."/>
            <person name="Bruce D."/>
            <person name="Barry K."/>
            <person name="Shu S."/>
            <person name="Lindquist E."/>
            <person name="Wang M."/>
            <person name="Pitluck S."/>
            <person name="Vogel J.P."/>
            <person name="Garvin D.F."/>
            <person name="Mockler T.C."/>
            <person name="Schmutz J."/>
            <person name="Rokhsar D."/>
            <person name="Bevan M.W."/>
        </authorList>
    </citation>
    <scope>NUCLEOTIDE SEQUENCE</scope>
    <source>
        <strain evidence="1">Bd21</strain>
    </source>
</reference>